<evidence type="ECO:0000313" key="2">
    <source>
        <dbReference type="Proteomes" id="UP000003645"/>
    </source>
</evidence>
<proteinExistence type="predicted"/>
<name>A0A0D4CNC9_LIMMU</name>
<accession>A0A0D4CNC9</accession>
<dbReference type="RefSeq" id="WP_006501022.1">
    <property type="nucleotide sequence ID" value="NZ_CP011014.1"/>
</dbReference>
<keyword evidence="1" id="KW-0614">Plasmid</keyword>
<geneLocation type="plasmid" evidence="1 2">
    <name>pLM1</name>
</geneLocation>
<dbReference type="AlphaFoldDB" id="A0A0D4CNC9"/>
<gene>
    <name evidence="1" type="ORF">LBLM1_11315</name>
</gene>
<organism evidence="1 2">
    <name type="scientific">Limosilactobacillus mucosae LM1</name>
    <dbReference type="NCBI Taxonomy" id="1130798"/>
    <lineage>
        <taxon>Bacteria</taxon>
        <taxon>Bacillati</taxon>
        <taxon>Bacillota</taxon>
        <taxon>Bacilli</taxon>
        <taxon>Lactobacillales</taxon>
        <taxon>Lactobacillaceae</taxon>
        <taxon>Limosilactobacillus</taxon>
    </lineage>
</organism>
<dbReference type="HOGENOM" id="CLU_2117913_0_0_9"/>
<dbReference type="Proteomes" id="UP000003645">
    <property type="component" value="Plasmid pLM1"/>
</dbReference>
<dbReference type="KEGG" id="lmu:LBLM1_11315"/>
<dbReference type="EMBL" id="CP011014">
    <property type="protein sequence ID" value="AJT51608.1"/>
    <property type="molecule type" value="Genomic_DNA"/>
</dbReference>
<keyword evidence="2" id="KW-1185">Reference proteome</keyword>
<reference evidence="1 2" key="1">
    <citation type="journal article" date="2012" name="J. Bacteriol.">
        <title>Genome sequence of Lactobacillus mucosae LM1, isolated from piglet feces.</title>
        <authorList>
            <person name="Lee J.H."/>
            <person name="Valeriano V.D."/>
            <person name="Shin Y.R."/>
            <person name="Chae J.P."/>
            <person name="Kim G.B."/>
            <person name="Ham J.S."/>
            <person name="Chun J."/>
            <person name="Kang D.K."/>
        </authorList>
    </citation>
    <scope>NUCLEOTIDE SEQUENCE [LARGE SCALE GENOMIC DNA]</scope>
    <source>
        <strain evidence="1 2">LM1</strain>
        <plasmid evidence="1">pLM1</plasmid>
    </source>
</reference>
<evidence type="ECO:0000313" key="1">
    <source>
        <dbReference type="EMBL" id="AJT51608.1"/>
    </source>
</evidence>
<protein>
    <submittedName>
        <fullName evidence="1">Uncharacterized protein</fullName>
    </submittedName>
</protein>
<sequence length="114" mass="13429">MVEINQDIHVDLNPDTIVGYLITTQEYKEEQNDKRKRDLFFWKAYHFYPIVSLPEDEDADEEDDEMVALLTEGGETGEYNYVPMNVSSFRLFAREHPSFRIMNASDVFEDLNII</sequence>